<evidence type="ECO:0000313" key="3">
    <source>
        <dbReference type="EMBL" id="KAK9413472.1"/>
    </source>
</evidence>
<evidence type="ECO:0000313" key="4">
    <source>
        <dbReference type="Proteomes" id="UP001408356"/>
    </source>
</evidence>
<accession>A0ABR2UFZ9</accession>
<evidence type="ECO:0000256" key="1">
    <source>
        <dbReference type="SAM" id="MobiDB-lite"/>
    </source>
</evidence>
<name>A0ABR2UFZ9_9PEZI</name>
<gene>
    <name evidence="3" type="ORF">SUNI508_02671</name>
</gene>
<feature type="region of interest" description="Disordered" evidence="1">
    <location>
        <begin position="47"/>
        <end position="88"/>
    </location>
</feature>
<dbReference type="Proteomes" id="UP001408356">
    <property type="component" value="Unassembled WGS sequence"/>
</dbReference>
<evidence type="ECO:0000256" key="2">
    <source>
        <dbReference type="SAM" id="SignalP"/>
    </source>
</evidence>
<organism evidence="3 4">
    <name type="scientific">Seiridium unicorne</name>
    <dbReference type="NCBI Taxonomy" id="138068"/>
    <lineage>
        <taxon>Eukaryota</taxon>
        <taxon>Fungi</taxon>
        <taxon>Dikarya</taxon>
        <taxon>Ascomycota</taxon>
        <taxon>Pezizomycotina</taxon>
        <taxon>Sordariomycetes</taxon>
        <taxon>Xylariomycetidae</taxon>
        <taxon>Amphisphaeriales</taxon>
        <taxon>Sporocadaceae</taxon>
        <taxon>Seiridium</taxon>
    </lineage>
</organism>
<proteinExistence type="predicted"/>
<dbReference type="EMBL" id="JARVKF010000440">
    <property type="protein sequence ID" value="KAK9413472.1"/>
    <property type="molecule type" value="Genomic_DNA"/>
</dbReference>
<keyword evidence="4" id="KW-1185">Reference proteome</keyword>
<protein>
    <submittedName>
        <fullName evidence="3">Uncharacterized protein</fullName>
    </submittedName>
</protein>
<reference evidence="3 4" key="1">
    <citation type="journal article" date="2024" name="J. Plant Pathol.">
        <title>Sequence and assembly of the genome of Seiridium unicorne, isolate CBS 538.82, causal agent of cypress canker disease.</title>
        <authorList>
            <person name="Scali E."/>
            <person name="Rocca G.D."/>
            <person name="Danti R."/>
            <person name="Garbelotto M."/>
            <person name="Barberini S."/>
            <person name="Baroncelli R."/>
            <person name="Emiliani G."/>
        </authorList>
    </citation>
    <scope>NUCLEOTIDE SEQUENCE [LARGE SCALE GENOMIC DNA]</scope>
    <source>
        <strain evidence="3 4">BM-138-508</strain>
    </source>
</reference>
<keyword evidence="2" id="KW-0732">Signal</keyword>
<comment type="caution">
    <text evidence="3">The sequence shown here is derived from an EMBL/GenBank/DDBJ whole genome shotgun (WGS) entry which is preliminary data.</text>
</comment>
<feature type="signal peptide" evidence="2">
    <location>
        <begin position="1"/>
        <end position="18"/>
    </location>
</feature>
<feature type="chain" id="PRO_5045440353" evidence="2">
    <location>
        <begin position="19"/>
        <end position="88"/>
    </location>
</feature>
<sequence>MQMKTYITVLALVATSVAAPVPEPTSCSTGSTVASRGYGVVCVGDSASKREPVPAPEPESVEVGSSGSGQALTKRTGMGIISSGNDDA</sequence>